<comment type="similarity">
    <text evidence="1">Belongs to the short-chain dehydrogenases/reductases (SDR) family.</text>
</comment>
<organism evidence="3 4">
    <name type="scientific">Saccharomonospora amisosensis</name>
    <dbReference type="NCBI Taxonomy" id="1128677"/>
    <lineage>
        <taxon>Bacteria</taxon>
        <taxon>Bacillati</taxon>
        <taxon>Actinomycetota</taxon>
        <taxon>Actinomycetes</taxon>
        <taxon>Pseudonocardiales</taxon>
        <taxon>Pseudonocardiaceae</taxon>
        <taxon>Saccharomonospora</taxon>
    </lineage>
</organism>
<comment type="caution">
    <text evidence="3">The sequence shown here is derived from an EMBL/GenBank/DDBJ whole genome shotgun (WGS) entry which is preliminary data.</text>
</comment>
<dbReference type="SUPFAM" id="SSF51735">
    <property type="entry name" value="NAD(P)-binding Rossmann-fold domains"/>
    <property type="match status" value="1"/>
</dbReference>
<keyword evidence="4" id="KW-1185">Reference proteome</keyword>
<protein>
    <submittedName>
        <fullName evidence="3">NAD(P)-dependent dehydrogenase (Short-subunit alcohol dehydrogenase family)</fullName>
    </submittedName>
</protein>
<sequence>MGQAIARMLAGQGVAVVVADRLPAGVPNLRQELMGTDSGDWRGVDSLVELIGREGGVASSVVGDIGEEADASRMVGEAVERHGRLDILVNNAAAPQGKDRDDIEEIPIEVWDQVLRINLRGTYLMSRFAVPHMRRQRWGRIVNISSMAGMVAAPRSTAYSASKAGVIGFTRALAMDVAAWGVTVNAVCPGLVGTSRAILNPDPDLDEQAELDKRGRAIPVGRAGRPEDIAAAVRYLASEDAGYVTGQTLSLDGGGMQPFPLPRPA</sequence>
<keyword evidence="2" id="KW-0560">Oxidoreductase</keyword>
<name>A0A7X5UPE2_9PSEU</name>
<dbReference type="PRINTS" id="PR00081">
    <property type="entry name" value="GDHRDH"/>
</dbReference>
<dbReference type="PROSITE" id="PS00061">
    <property type="entry name" value="ADH_SHORT"/>
    <property type="match status" value="1"/>
</dbReference>
<gene>
    <name evidence="3" type="ORF">FHU38_001667</name>
</gene>
<evidence type="ECO:0000256" key="2">
    <source>
        <dbReference type="ARBA" id="ARBA00023002"/>
    </source>
</evidence>
<dbReference type="PRINTS" id="PR00080">
    <property type="entry name" value="SDRFAMILY"/>
</dbReference>
<dbReference type="CDD" id="cd05233">
    <property type="entry name" value="SDR_c"/>
    <property type="match status" value="1"/>
</dbReference>
<dbReference type="GO" id="GO:0016616">
    <property type="term" value="F:oxidoreductase activity, acting on the CH-OH group of donors, NAD or NADP as acceptor"/>
    <property type="evidence" value="ECO:0007669"/>
    <property type="project" value="TreeGrafter"/>
</dbReference>
<evidence type="ECO:0000256" key="1">
    <source>
        <dbReference type="ARBA" id="ARBA00006484"/>
    </source>
</evidence>
<dbReference type="AlphaFoldDB" id="A0A7X5UPE2"/>
<proteinExistence type="inferred from homology"/>
<dbReference type="InterPro" id="IPR020904">
    <property type="entry name" value="Sc_DH/Rdtase_CS"/>
</dbReference>
<evidence type="ECO:0000313" key="4">
    <source>
        <dbReference type="Proteomes" id="UP000545493"/>
    </source>
</evidence>
<dbReference type="PANTHER" id="PTHR42760:SF133">
    <property type="entry name" value="3-OXOACYL-[ACYL-CARRIER-PROTEIN] REDUCTASE"/>
    <property type="match status" value="1"/>
</dbReference>
<dbReference type="FunFam" id="3.40.50.720:FF:000084">
    <property type="entry name" value="Short-chain dehydrogenase reductase"/>
    <property type="match status" value="1"/>
</dbReference>
<dbReference type="InterPro" id="IPR002347">
    <property type="entry name" value="SDR_fam"/>
</dbReference>
<dbReference type="Gene3D" id="3.40.50.720">
    <property type="entry name" value="NAD(P)-binding Rossmann-like Domain"/>
    <property type="match status" value="1"/>
</dbReference>
<dbReference type="PANTHER" id="PTHR42760">
    <property type="entry name" value="SHORT-CHAIN DEHYDROGENASES/REDUCTASES FAMILY MEMBER"/>
    <property type="match status" value="1"/>
</dbReference>
<dbReference type="Pfam" id="PF13561">
    <property type="entry name" value="adh_short_C2"/>
    <property type="match status" value="1"/>
</dbReference>
<dbReference type="EMBL" id="JAAOYM010000001">
    <property type="protein sequence ID" value="NIJ11323.1"/>
    <property type="molecule type" value="Genomic_DNA"/>
</dbReference>
<reference evidence="3 4" key="1">
    <citation type="submission" date="2020-03" db="EMBL/GenBank/DDBJ databases">
        <title>Sequencing the genomes of 1000 actinobacteria strains.</title>
        <authorList>
            <person name="Klenk H.-P."/>
        </authorList>
    </citation>
    <scope>NUCLEOTIDE SEQUENCE [LARGE SCALE GENOMIC DNA]</scope>
    <source>
        <strain evidence="3 4">DSM 45685</strain>
    </source>
</reference>
<dbReference type="InterPro" id="IPR036291">
    <property type="entry name" value="NAD(P)-bd_dom_sf"/>
</dbReference>
<evidence type="ECO:0000313" key="3">
    <source>
        <dbReference type="EMBL" id="NIJ11323.1"/>
    </source>
</evidence>
<accession>A0A7X5UPE2</accession>
<dbReference type="Proteomes" id="UP000545493">
    <property type="component" value="Unassembled WGS sequence"/>
</dbReference>